<accession>A0AA35W4M1</accession>
<evidence type="ECO:0000256" key="9">
    <source>
        <dbReference type="ARBA" id="ARBA00048552"/>
    </source>
</evidence>
<dbReference type="SUPFAM" id="SSF56553">
    <property type="entry name" value="Insert subdomain of RNA polymerase alpha subunit"/>
    <property type="match status" value="1"/>
</dbReference>
<dbReference type="AlphaFoldDB" id="A0AA35W4M1"/>
<evidence type="ECO:0000256" key="10">
    <source>
        <dbReference type="SAM" id="MobiDB-lite"/>
    </source>
</evidence>
<dbReference type="HAMAP" id="MF_00059">
    <property type="entry name" value="RNApol_bact_RpoA"/>
    <property type="match status" value="1"/>
</dbReference>
<dbReference type="Gene3D" id="2.170.120.12">
    <property type="entry name" value="DNA-directed RNA polymerase, insert domain"/>
    <property type="match status" value="1"/>
</dbReference>
<dbReference type="Gene3D" id="1.10.150.20">
    <property type="entry name" value="5' to 3' exonuclease, C-terminal subdomain"/>
    <property type="match status" value="1"/>
</dbReference>
<dbReference type="Pfam" id="PF01193">
    <property type="entry name" value="RNA_pol_L"/>
    <property type="match status" value="1"/>
</dbReference>
<comment type="function">
    <text evidence="1">DNA-dependent RNA polymerase catalyzes the transcription of DNA into RNA using the four ribonucleoside triphosphates as substrates.</text>
</comment>
<dbReference type="GO" id="GO:0005737">
    <property type="term" value="C:cytoplasm"/>
    <property type="evidence" value="ECO:0007669"/>
    <property type="project" value="UniProtKB-ARBA"/>
</dbReference>
<dbReference type="GO" id="GO:0000428">
    <property type="term" value="C:DNA-directed RNA polymerase complex"/>
    <property type="evidence" value="ECO:0007669"/>
    <property type="project" value="UniProtKB-KW"/>
</dbReference>
<feature type="domain" description="DNA-directed RNA polymerase RpoA/D/Rpb3-type" evidence="11">
    <location>
        <begin position="1"/>
        <end position="187"/>
    </location>
</feature>
<reference evidence="12" key="1">
    <citation type="submission" date="2023-03" db="EMBL/GenBank/DDBJ databases">
        <authorList>
            <person name="Steffen K."/>
            <person name="Cardenas P."/>
        </authorList>
    </citation>
    <scope>NUCLEOTIDE SEQUENCE</scope>
</reference>
<dbReference type="NCBIfam" id="TIGR02027">
    <property type="entry name" value="rpoA"/>
    <property type="match status" value="1"/>
</dbReference>
<dbReference type="GO" id="GO:0046983">
    <property type="term" value="F:protein dimerization activity"/>
    <property type="evidence" value="ECO:0007669"/>
    <property type="project" value="InterPro"/>
</dbReference>
<protein>
    <recommendedName>
        <fullName evidence="3">DNA-directed RNA polymerase</fullName>
        <ecNumber evidence="3">2.7.7.6</ecNumber>
    </recommendedName>
    <alternativeName>
        <fullName evidence="8">Plastid-encoded RNA polymerase subunit alpha</fullName>
    </alternativeName>
</protein>
<keyword evidence="7" id="KW-0804">Transcription</keyword>
<dbReference type="NCBIfam" id="NF003519">
    <property type="entry name" value="PRK05182.2-5"/>
    <property type="match status" value="1"/>
</dbReference>
<evidence type="ECO:0000256" key="4">
    <source>
        <dbReference type="ARBA" id="ARBA00022478"/>
    </source>
</evidence>
<feature type="region of interest" description="Disordered" evidence="10">
    <location>
        <begin position="262"/>
        <end position="292"/>
    </location>
</feature>
<evidence type="ECO:0000259" key="11">
    <source>
        <dbReference type="SMART" id="SM00662"/>
    </source>
</evidence>
<dbReference type="GO" id="GO:0003899">
    <property type="term" value="F:DNA-directed RNA polymerase activity"/>
    <property type="evidence" value="ECO:0007669"/>
    <property type="project" value="UniProtKB-EC"/>
</dbReference>
<dbReference type="Proteomes" id="UP001174909">
    <property type="component" value="Unassembled WGS sequence"/>
</dbReference>
<dbReference type="EMBL" id="CASHTH010000762">
    <property type="protein sequence ID" value="CAI8007284.1"/>
    <property type="molecule type" value="Genomic_DNA"/>
</dbReference>
<comment type="similarity">
    <text evidence="2">Belongs to the RNA polymerase alpha chain family.</text>
</comment>
<evidence type="ECO:0000256" key="7">
    <source>
        <dbReference type="ARBA" id="ARBA00023163"/>
    </source>
</evidence>
<evidence type="ECO:0000256" key="3">
    <source>
        <dbReference type="ARBA" id="ARBA00012418"/>
    </source>
</evidence>
<dbReference type="SMART" id="SM00662">
    <property type="entry name" value="RPOLD"/>
    <property type="match status" value="1"/>
</dbReference>
<keyword evidence="4 12" id="KW-0240">DNA-directed RNA polymerase</keyword>
<dbReference type="SUPFAM" id="SSF47789">
    <property type="entry name" value="C-terminal domain of RNA polymerase alpha subunit"/>
    <property type="match status" value="1"/>
</dbReference>
<dbReference type="SUPFAM" id="SSF55257">
    <property type="entry name" value="RBP11-like subunits of RNA polymerase"/>
    <property type="match status" value="1"/>
</dbReference>
<organism evidence="12 13">
    <name type="scientific">Geodia barretti</name>
    <name type="common">Barrett's horny sponge</name>
    <dbReference type="NCBI Taxonomy" id="519541"/>
    <lineage>
        <taxon>Eukaryota</taxon>
        <taxon>Metazoa</taxon>
        <taxon>Porifera</taxon>
        <taxon>Demospongiae</taxon>
        <taxon>Heteroscleromorpha</taxon>
        <taxon>Tetractinellida</taxon>
        <taxon>Astrophorina</taxon>
        <taxon>Geodiidae</taxon>
        <taxon>Geodia</taxon>
    </lineage>
</organism>
<dbReference type="InterPro" id="IPR011263">
    <property type="entry name" value="DNA-dir_RNA_pol_RpoA/D/Rpb3"/>
</dbReference>
<sequence length="292" mass="32709">MRRVLYNGLDGSAITSVKIEGVQHEYQTIPNVREQVTEILLNVKAVRLRSEVDRPGTLRLEVAGEGQVSAADIMASADFEVVNPELHLATLDSQDARISVELNVERGKGYLEKPEGESQTIGVLPVDAIFSPTRKVNYTVERTRVGQRTNFERLILEVWTDGSLTPVEAVRKASNILVNQFFLFANTEQTAEEGVNGRQSISLSIPPEQLYLSSRTLNCLKRAGIDRVGEVLQMSREELLKIRNFGEKSYTELYDKLRENDLLPPELDPNLTNAEEQVEEDTAEEQVAQEPA</sequence>
<dbReference type="GO" id="GO:0006351">
    <property type="term" value="P:DNA-templated transcription"/>
    <property type="evidence" value="ECO:0007669"/>
    <property type="project" value="InterPro"/>
</dbReference>
<evidence type="ECO:0000256" key="1">
    <source>
        <dbReference type="ARBA" id="ARBA00004026"/>
    </source>
</evidence>
<keyword evidence="6" id="KW-0548">Nucleotidyltransferase</keyword>
<dbReference type="InterPro" id="IPR011262">
    <property type="entry name" value="DNA-dir_RNA_pol_insert"/>
</dbReference>
<dbReference type="Pfam" id="PF03118">
    <property type="entry name" value="RNA_pol_A_CTD"/>
    <property type="match status" value="1"/>
</dbReference>
<evidence type="ECO:0000313" key="13">
    <source>
        <dbReference type="Proteomes" id="UP001174909"/>
    </source>
</evidence>
<dbReference type="InterPro" id="IPR011773">
    <property type="entry name" value="DNA-dir_RpoA"/>
</dbReference>
<comment type="caution">
    <text evidence="12">The sequence shown here is derived from an EMBL/GenBank/DDBJ whole genome shotgun (WGS) entry which is preliminary data.</text>
</comment>
<dbReference type="InterPro" id="IPR011260">
    <property type="entry name" value="RNAP_asu_C"/>
</dbReference>
<feature type="compositionally biased region" description="Low complexity" evidence="10">
    <location>
        <begin position="262"/>
        <end position="275"/>
    </location>
</feature>
<dbReference type="InterPro" id="IPR036643">
    <property type="entry name" value="RNApol_insert_sf"/>
</dbReference>
<evidence type="ECO:0000256" key="8">
    <source>
        <dbReference type="ARBA" id="ARBA00031776"/>
    </source>
</evidence>
<dbReference type="Gene3D" id="3.30.1360.10">
    <property type="entry name" value="RNA polymerase, RBP11-like subunit"/>
    <property type="match status" value="1"/>
</dbReference>
<dbReference type="InterPro" id="IPR036603">
    <property type="entry name" value="RBP11-like"/>
</dbReference>
<evidence type="ECO:0000313" key="12">
    <source>
        <dbReference type="EMBL" id="CAI8007284.1"/>
    </source>
</evidence>
<comment type="catalytic activity">
    <reaction evidence="9">
        <text>RNA(n) + a ribonucleoside 5'-triphosphate = RNA(n+1) + diphosphate</text>
        <dbReference type="Rhea" id="RHEA:21248"/>
        <dbReference type="Rhea" id="RHEA-COMP:14527"/>
        <dbReference type="Rhea" id="RHEA-COMP:17342"/>
        <dbReference type="ChEBI" id="CHEBI:33019"/>
        <dbReference type="ChEBI" id="CHEBI:61557"/>
        <dbReference type="ChEBI" id="CHEBI:140395"/>
        <dbReference type="EC" id="2.7.7.6"/>
    </reaction>
</comment>
<dbReference type="FunFam" id="2.170.120.12:FF:000001">
    <property type="entry name" value="DNA-directed RNA polymerase subunit alpha"/>
    <property type="match status" value="1"/>
</dbReference>
<dbReference type="GO" id="GO:0003677">
    <property type="term" value="F:DNA binding"/>
    <property type="evidence" value="ECO:0007669"/>
    <property type="project" value="InterPro"/>
</dbReference>
<proteinExistence type="inferred from homology"/>
<evidence type="ECO:0000256" key="6">
    <source>
        <dbReference type="ARBA" id="ARBA00022695"/>
    </source>
</evidence>
<keyword evidence="5" id="KW-0808">Transferase</keyword>
<keyword evidence="13" id="KW-1185">Reference proteome</keyword>
<name>A0AA35W4M1_GEOBA</name>
<evidence type="ECO:0000256" key="5">
    <source>
        <dbReference type="ARBA" id="ARBA00022679"/>
    </source>
</evidence>
<dbReference type="CDD" id="cd06928">
    <property type="entry name" value="RNAP_alpha_NTD"/>
    <property type="match status" value="1"/>
</dbReference>
<dbReference type="Pfam" id="PF01000">
    <property type="entry name" value="RNA_pol_A_bac"/>
    <property type="match status" value="1"/>
</dbReference>
<evidence type="ECO:0000256" key="2">
    <source>
        <dbReference type="ARBA" id="ARBA00007123"/>
    </source>
</evidence>
<dbReference type="EC" id="2.7.7.6" evidence="3"/>
<gene>
    <name evidence="12" type="ORF">GBAR_LOCUS5134</name>
</gene>